<feature type="compositionally biased region" description="Basic and acidic residues" evidence="1">
    <location>
        <begin position="49"/>
        <end position="63"/>
    </location>
</feature>
<feature type="region of interest" description="Disordered" evidence="1">
    <location>
        <begin position="1"/>
        <end position="83"/>
    </location>
</feature>
<evidence type="ECO:0000256" key="1">
    <source>
        <dbReference type="SAM" id="MobiDB-lite"/>
    </source>
</evidence>
<keyword evidence="3" id="KW-1185">Reference proteome</keyword>
<dbReference type="Proteomes" id="UP000266841">
    <property type="component" value="Unassembled WGS sequence"/>
</dbReference>
<sequence length="394" mass="44166">MGHRRHQLRDANQLEGRHRMPPPPLIGRQTSTNAPTQREGGGSGRRQKGRDGGSGHRLTRSETGDTASERTAGLHVSSRGGTDICRTGRRWSTAWKGSNMVLSTLAKARKRIGKCFKRCIGVFAYPLIPHEDGQRPVQIAYSQTKGARKLVKLIDKLGLQDKNKFVSADSWAARTENVELIVVQHYPSDEEKMLTHGILYLDGEGMPAQKSMNLKQAAFQAARGGSSLLQAMHHVLNQPQKTINGETVADSVANWLDMSTVPGALLGHDAALIFPQLDKVGIQIRDCDKLCEILQLWATVQSRRTTVKSRRSKWYFFQFLREDTRLGGILFYYNKEERKFELLTSDMSFDSKTEDTTVIIALRKTNNMKPTTSEDELKGRVADPEHCKAIQARE</sequence>
<protein>
    <submittedName>
        <fullName evidence="2">Uncharacterized protein</fullName>
    </submittedName>
</protein>
<feature type="non-terminal residue" evidence="2">
    <location>
        <position position="394"/>
    </location>
</feature>
<reference evidence="2 3" key="1">
    <citation type="journal article" date="2012" name="Genome Biol.">
        <title>Genome and low-iron response of an oceanic diatom adapted to chronic iron limitation.</title>
        <authorList>
            <person name="Lommer M."/>
            <person name="Specht M."/>
            <person name="Roy A.S."/>
            <person name="Kraemer L."/>
            <person name="Andreson R."/>
            <person name="Gutowska M.A."/>
            <person name="Wolf J."/>
            <person name="Bergner S.V."/>
            <person name="Schilhabel M.B."/>
            <person name="Klostermeier U.C."/>
            <person name="Beiko R.G."/>
            <person name="Rosenstiel P."/>
            <person name="Hippler M."/>
            <person name="Laroche J."/>
        </authorList>
    </citation>
    <scope>NUCLEOTIDE SEQUENCE [LARGE SCALE GENOMIC DNA]</scope>
    <source>
        <strain evidence="2 3">CCMP1005</strain>
    </source>
</reference>
<gene>
    <name evidence="2" type="ORF">THAOC_37904</name>
</gene>
<dbReference type="AlphaFoldDB" id="K0QY40"/>
<accession>K0QY40</accession>
<dbReference type="EMBL" id="AGNL01050851">
    <property type="protein sequence ID" value="EJK43633.1"/>
    <property type="molecule type" value="Genomic_DNA"/>
</dbReference>
<organism evidence="2 3">
    <name type="scientific">Thalassiosira oceanica</name>
    <name type="common">Marine diatom</name>
    <dbReference type="NCBI Taxonomy" id="159749"/>
    <lineage>
        <taxon>Eukaryota</taxon>
        <taxon>Sar</taxon>
        <taxon>Stramenopiles</taxon>
        <taxon>Ochrophyta</taxon>
        <taxon>Bacillariophyta</taxon>
        <taxon>Coscinodiscophyceae</taxon>
        <taxon>Thalassiosirophycidae</taxon>
        <taxon>Thalassiosirales</taxon>
        <taxon>Thalassiosiraceae</taxon>
        <taxon>Thalassiosira</taxon>
    </lineage>
</organism>
<evidence type="ECO:0000313" key="3">
    <source>
        <dbReference type="Proteomes" id="UP000266841"/>
    </source>
</evidence>
<name>K0QY40_THAOC</name>
<proteinExistence type="predicted"/>
<comment type="caution">
    <text evidence="2">The sequence shown here is derived from an EMBL/GenBank/DDBJ whole genome shotgun (WGS) entry which is preliminary data.</text>
</comment>
<evidence type="ECO:0000313" key="2">
    <source>
        <dbReference type="EMBL" id="EJK43633.1"/>
    </source>
</evidence>